<feature type="transmembrane region" description="Helical" evidence="7">
    <location>
        <begin position="394"/>
        <end position="414"/>
    </location>
</feature>
<feature type="transmembrane region" description="Helical" evidence="7">
    <location>
        <begin position="420"/>
        <end position="439"/>
    </location>
</feature>
<feature type="transmembrane region" description="Helical" evidence="7">
    <location>
        <begin position="353"/>
        <end position="373"/>
    </location>
</feature>
<comment type="caution">
    <text evidence="9">The sequence shown here is derived from an EMBL/GenBank/DDBJ whole genome shotgun (WGS) entry which is preliminary data.</text>
</comment>
<dbReference type="PRINTS" id="PR01036">
    <property type="entry name" value="TCRTETB"/>
</dbReference>
<dbReference type="PROSITE" id="PS50850">
    <property type="entry name" value="MFS"/>
    <property type="match status" value="1"/>
</dbReference>
<dbReference type="SUPFAM" id="SSF103473">
    <property type="entry name" value="MFS general substrate transporter"/>
    <property type="match status" value="1"/>
</dbReference>
<dbReference type="Pfam" id="PF07690">
    <property type="entry name" value="MFS_1"/>
    <property type="match status" value="1"/>
</dbReference>
<keyword evidence="4 7" id="KW-0812">Transmembrane</keyword>
<keyword evidence="5 7" id="KW-1133">Transmembrane helix</keyword>
<feature type="transmembrane region" description="Helical" evidence="7">
    <location>
        <begin position="266"/>
        <end position="289"/>
    </location>
</feature>
<dbReference type="PANTHER" id="PTHR42718">
    <property type="entry name" value="MAJOR FACILITATOR SUPERFAMILY MULTIDRUG TRANSPORTER MFSC"/>
    <property type="match status" value="1"/>
</dbReference>
<dbReference type="InterPro" id="IPR036259">
    <property type="entry name" value="MFS_trans_sf"/>
</dbReference>
<feature type="transmembrane region" description="Helical" evidence="7">
    <location>
        <begin position="196"/>
        <end position="216"/>
    </location>
</feature>
<evidence type="ECO:0000256" key="2">
    <source>
        <dbReference type="ARBA" id="ARBA00022448"/>
    </source>
</evidence>
<feature type="transmembrane region" description="Helical" evidence="7">
    <location>
        <begin position="295"/>
        <end position="317"/>
    </location>
</feature>
<feature type="transmembrane region" description="Helical" evidence="7">
    <location>
        <begin position="45"/>
        <end position="64"/>
    </location>
</feature>
<proteinExistence type="predicted"/>
<evidence type="ECO:0000259" key="8">
    <source>
        <dbReference type="PROSITE" id="PS50850"/>
    </source>
</evidence>
<evidence type="ECO:0000256" key="5">
    <source>
        <dbReference type="ARBA" id="ARBA00022989"/>
    </source>
</evidence>
<feature type="transmembrane region" description="Helical" evidence="7">
    <location>
        <begin position="165"/>
        <end position="184"/>
    </location>
</feature>
<feature type="transmembrane region" description="Helical" evidence="7">
    <location>
        <begin position="9"/>
        <end position="33"/>
    </location>
</feature>
<feature type="domain" description="Major facilitator superfamily (MFS) profile" evidence="8">
    <location>
        <begin position="11"/>
        <end position="446"/>
    </location>
</feature>
<feature type="transmembrane region" description="Helical" evidence="7">
    <location>
        <begin position="134"/>
        <end position="153"/>
    </location>
</feature>
<sequence>MDQAGTTRWWILGAMGVILGVILLDETVVGVALPTIQRDIGLTALGAHWVVNIYLLVLAALAGAAGRLGDILGTRVLVVCGLVIFGLASAVAGFAGDGTTLTLARAVQGVGAAVIFPLSLVLVSLSFEDSERGMALGIYGAIGTTFLALGPLVGGLLTEYLSWRWIFWINPPIVLAVAVVNWRYWRDPPNMPEETFDWPGLFLLVGGLTLTVFAVMEGPDRGWAQPDVWGPLILGLAMLAMLIPAELRSATPLIAVRLFTNTTFAAANLIVLLAQYVKIATFVFGAMYFQTAMGLSPLMAGVALLPAVAPPMLMATFAGKAADRYGTRAPSLMGVLGTMLGVAAMALGMSTGFTLLVFGGLLLWGVAVSYLFVPPQRAVMMSVPSEMQGQAGGLVLSSQLLGGTVGMAICSTVYATTGSFAAVFWITAALSLLVLLYGLRALERPRPAPAKP</sequence>
<keyword evidence="10" id="KW-1185">Reference proteome</keyword>
<protein>
    <submittedName>
        <fullName evidence="9">MFS transporter</fullName>
    </submittedName>
</protein>
<dbReference type="InterPro" id="IPR020846">
    <property type="entry name" value="MFS_dom"/>
</dbReference>
<dbReference type="Gene3D" id="1.20.1250.20">
    <property type="entry name" value="MFS general substrate transporter like domains"/>
    <property type="match status" value="1"/>
</dbReference>
<keyword evidence="6 7" id="KW-0472">Membrane</keyword>
<organism evidence="9 10">
    <name type="scientific">Ruegeria sediminis</name>
    <dbReference type="NCBI Taxonomy" id="2583820"/>
    <lineage>
        <taxon>Bacteria</taxon>
        <taxon>Pseudomonadati</taxon>
        <taxon>Pseudomonadota</taxon>
        <taxon>Alphaproteobacteria</taxon>
        <taxon>Rhodobacterales</taxon>
        <taxon>Roseobacteraceae</taxon>
        <taxon>Ruegeria</taxon>
    </lineage>
</organism>
<dbReference type="CDD" id="cd17321">
    <property type="entry name" value="MFS_MMR_MDR_like"/>
    <property type="match status" value="1"/>
</dbReference>
<dbReference type="Proteomes" id="UP001193035">
    <property type="component" value="Unassembled WGS sequence"/>
</dbReference>
<accession>A0ABY2WZC2</accession>
<name>A0ABY2WZC2_9RHOB</name>
<feature type="transmembrane region" description="Helical" evidence="7">
    <location>
        <begin position="329"/>
        <end position="347"/>
    </location>
</feature>
<evidence type="ECO:0000256" key="3">
    <source>
        <dbReference type="ARBA" id="ARBA00022475"/>
    </source>
</evidence>
<comment type="subcellular location">
    <subcellularLocation>
        <location evidence="1">Cell membrane</location>
        <topology evidence="1">Multi-pass membrane protein</topology>
    </subcellularLocation>
</comment>
<evidence type="ECO:0000256" key="7">
    <source>
        <dbReference type="SAM" id="Phobius"/>
    </source>
</evidence>
<evidence type="ECO:0000256" key="4">
    <source>
        <dbReference type="ARBA" id="ARBA00022692"/>
    </source>
</evidence>
<feature type="transmembrane region" description="Helical" evidence="7">
    <location>
        <begin position="228"/>
        <end position="245"/>
    </location>
</feature>
<reference evidence="9 10" key="1">
    <citation type="submission" date="2019-05" db="EMBL/GenBank/DDBJ databases">
        <title>Ruegeria sp. nov., isolated from tidal flat.</title>
        <authorList>
            <person name="Kim W."/>
        </authorList>
    </citation>
    <scope>NUCLEOTIDE SEQUENCE [LARGE SCALE GENOMIC DNA]</scope>
    <source>
        <strain evidence="9 10">CAU 1488</strain>
    </source>
</reference>
<evidence type="ECO:0000256" key="6">
    <source>
        <dbReference type="ARBA" id="ARBA00023136"/>
    </source>
</evidence>
<dbReference type="Gene3D" id="1.20.1720.10">
    <property type="entry name" value="Multidrug resistance protein D"/>
    <property type="match status" value="1"/>
</dbReference>
<feature type="transmembrane region" description="Helical" evidence="7">
    <location>
        <begin position="76"/>
        <end position="95"/>
    </location>
</feature>
<feature type="transmembrane region" description="Helical" evidence="7">
    <location>
        <begin position="107"/>
        <end position="127"/>
    </location>
</feature>
<dbReference type="EMBL" id="VCPD01000003">
    <property type="protein sequence ID" value="TMV07941.1"/>
    <property type="molecule type" value="Genomic_DNA"/>
</dbReference>
<evidence type="ECO:0000313" key="9">
    <source>
        <dbReference type="EMBL" id="TMV07941.1"/>
    </source>
</evidence>
<dbReference type="RefSeq" id="WP_138842044.1">
    <property type="nucleotide sequence ID" value="NZ_VCPD01000003.1"/>
</dbReference>
<dbReference type="PANTHER" id="PTHR42718:SF46">
    <property type="entry name" value="BLR6921 PROTEIN"/>
    <property type="match status" value="1"/>
</dbReference>
<gene>
    <name evidence="9" type="ORF">FGK63_10840</name>
</gene>
<dbReference type="InterPro" id="IPR011701">
    <property type="entry name" value="MFS"/>
</dbReference>
<keyword evidence="3" id="KW-1003">Cell membrane</keyword>
<evidence type="ECO:0000256" key="1">
    <source>
        <dbReference type="ARBA" id="ARBA00004651"/>
    </source>
</evidence>
<evidence type="ECO:0000313" key="10">
    <source>
        <dbReference type="Proteomes" id="UP001193035"/>
    </source>
</evidence>
<keyword evidence="2" id="KW-0813">Transport</keyword>